<evidence type="ECO:0000313" key="3">
    <source>
        <dbReference type="Proteomes" id="UP000001968"/>
    </source>
</evidence>
<name>Q0B0D5_SYNWW</name>
<dbReference type="RefSeq" id="WP_011639678.1">
    <property type="nucleotide sequence ID" value="NC_008346.1"/>
</dbReference>
<accession>Q0B0D5</accession>
<dbReference type="InterPro" id="IPR043519">
    <property type="entry name" value="NT_sf"/>
</dbReference>
<dbReference type="Pfam" id="PF18765">
    <property type="entry name" value="Polbeta"/>
    <property type="match status" value="1"/>
</dbReference>
<dbReference type="STRING" id="335541.Swol_0217"/>
<gene>
    <name evidence="2" type="ordered locus">Swol_0217</name>
</gene>
<feature type="domain" description="Polymerase beta nucleotidyltransferase" evidence="1">
    <location>
        <begin position="9"/>
        <end position="100"/>
    </location>
</feature>
<proteinExistence type="predicted"/>
<protein>
    <recommendedName>
        <fullName evidence="1">Polymerase beta nucleotidyltransferase domain-containing protein</fullName>
    </recommendedName>
</protein>
<dbReference type="NCBIfam" id="NF047752">
    <property type="entry name" value="MntA_antitoxin"/>
    <property type="match status" value="1"/>
</dbReference>
<dbReference type="PANTHER" id="PTHR43852:SF3">
    <property type="entry name" value="NUCLEOTIDYLTRANSFERASE"/>
    <property type="match status" value="1"/>
</dbReference>
<dbReference type="OrthoDB" id="9816197at2"/>
<dbReference type="SUPFAM" id="SSF81301">
    <property type="entry name" value="Nucleotidyltransferase"/>
    <property type="match status" value="1"/>
</dbReference>
<dbReference type="SMR" id="Q0B0D5"/>
<dbReference type="AlphaFoldDB" id="Q0B0D5"/>
<dbReference type="InterPro" id="IPR052930">
    <property type="entry name" value="TA_antitoxin_MntA"/>
</dbReference>
<dbReference type="CDD" id="cd05403">
    <property type="entry name" value="NT_KNTase_like"/>
    <property type="match status" value="1"/>
</dbReference>
<dbReference type="HOGENOM" id="CLU_130257_1_4_9"/>
<dbReference type="Proteomes" id="UP000001968">
    <property type="component" value="Chromosome"/>
</dbReference>
<dbReference type="PANTHER" id="PTHR43852">
    <property type="entry name" value="NUCLEOTIDYLTRANSFERASE"/>
    <property type="match status" value="1"/>
</dbReference>
<dbReference type="Gene3D" id="3.30.460.10">
    <property type="entry name" value="Beta Polymerase, domain 2"/>
    <property type="match status" value="1"/>
</dbReference>
<organism evidence="2 3">
    <name type="scientific">Syntrophomonas wolfei subsp. wolfei (strain DSM 2245B / Goettingen)</name>
    <dbReference type="NCBI Taxonomy" id="335541"/>
    <lineage>
        <taxon>Bacteria</taxon>
        <taxon>Bacillati</taxon>
        <taxon>Bacillota</taxon>
        <taxon>Clostridia</taxon>
        <taxon>Eubacteriales</taxon>
        <taxon>Syntrophomonadaceae</taxon>
        <taxon>Syntrophomonas</taxon>
    </lineage>
</organism>
<keyword evidence="3" id="KW-1185">Reference proteome</keyword>
<dbReference type="EMBL" id="CP000448">
    <property type="protein sequence ID" value="ABI67569.1"/>
    <property type="molecule type" value="Genomic_DNA"/>
</dbReference>
<evidence type="ECO:0000259" key="1">
    <source>
        <dbReference type="Pfam" id="PF18765"/>
    </source>
</evidence>
<dbReference type="eggNOG" id="COG1669">
    <property type="taxonomic scope" value="Bacteria"/>
</dbReference>
<sequence length="141" mass="16721">MLTKIDTDKLQQVVEKYHLKLLVYYGSYARQEDYDHSRSDIDIAFISEQQLGSQQLFDLMSDLIMLHRKSNIDLVNLQTASGLLKEAVANDGRVLYEKEEGYFQQLCPYLYKCYYETRKFRQIKHALFEKKLAEELKNVRP</sequence>
<evidence type="ECO:0000313" key="2">
    <source>
        <dbReference type="EMBL" id="ABI67569.1"/>
    </source>
</evidence>
<dbReference type="InterPro" id="IPR041633">
    <property type="entry name" value="Polbeta"/>
</dbReference>
<reference evidence="3" key="1">
    <citation type="journal article" date="2010" name="Environ. Microbiol.">
        <title>The genome of Syntrophomonas wolfei: new insights into syntrophic metabolism and biohydrogen production.</title>
        <authorList>
            <person name="Sieber J.R."/>
            <person name="Sims D.R."/>
            <person name="Han C."/>
            <person name="Kim E."/>
            <person name="Lykidis A."/>
            <person name="Lapidus A.L."/>
            <person name="McDonnald E."/>
            <person name="Rohlin L."/>
            <person name="Culley D.E."/>
            <person name="Gunsalus R."/>
            <person name="McInerney M.J."/>
        </authorList>
    </citation>
    <scope>NUCLEOTIDE SEQUENCE [LARGE SCALE GENOMIC DNA]</scope>
    <source>
        <strain evidence="3">DSM 2245B / Goettingen</strain>
    </source>
</reference>
<dbReference type="KEGG" id="swo:Swol_0217"/>